<dbReference type="AlphaFoldDB" id="A0A0W0WIQ9"/>
<keyword evidence="2" id="KW-1185">Reference proteome</keyword>
<protein>
    <submittedName>
        <fullName evidence="1">Uncharacterized protein</fullName>
    </submittedName>
</protein>
<dbReference type="EMBL" id="LNYO01000027">
    <property type="protein sequence ID" value="KTD32197.1"/>
    <property type="molecule type" value="Genomic_DNA"/>
</dbReference>
<sequence>MKKKIRNRLLGLLVVSLALLALVLGATPLLKAQKEKQQLAEEEKKFAEFFAWRNQ</sequence>
<name>A0A0W0WIQ9_9GAMM</name>
<evidence type="ECO:0000313" key="2">
    <source>
        <dbReference type="Proteomes" id="UP000054725"/>
    </source>
</evidence>
<dbReference type="RefSeq" id="WP_157070667.1">
    <property type="nucleotide sequence ID" value="NZ_CAAAIF010000015.1"/>
</dbReference>
<reference evidence="1 2" key="1">
    <citation type="submission" date="2015-11" db="EMBL/GenBank/DDBJ databases">
        <title>Genomic analysis of 38 Legionella species identifies large and diverse effector repertoires.</title>
        <authorList>
            <person name="Burstein D."/>
            <person name="Amaro F."/>
            <person name="Zusman T."/>
            <person name="Lifshitz Z."/>
            <person name="Cohen O."/>
            <person name="Gilbert J.A."/>
            <person name="Pupko T."/>
            <person name="Shuman H.A."/>
            <person name="Segal G."/>
        </authorList>
    </citation>
    <scope>NUCLEOTIDE SEQUENCE [LARGE SCALE GENOMIC DNA]</scope>
    <source>
        <strain evidence="1 2">ATCC 49506</strain>
    </source>
</reference>
<organism evidence="1 2">
    <name type="scientific">Legionella nautarum</name>
    <dbReference type="NCBI Taxonomy" id="45070"/>
    <lineage>
        <taxon>Bacteria</taxon>
        <taxon>Pseudomonadati</taxon>
        <taxon>Pseudomonadota</taxon>
        <taxon>Gammaproteobacteria</taxon>
        <taxon>Legionellales</taxon>
        <taxon>Legionellaceae</taxon>
        <taxon>Legionella</taxon>
    </lineage>
</organism>
<gene>
    <name evidence="1" type="ORF">Lnau_3108</name>
</gene>
<proteinExistence type="predicted"/>
<evidence type="ECO:0000313" key="1">
    <source>
        <dbReference type="EMBL" id="KTD32197.1"/>
    </source>
</evidence>
<dbReference type="STRING" id="45070.Lnau_3108"/>
<accession>A0A0W0WIQ9</accession>
<comment type="caution">
    <text evidence="1">The sequence shown here is derived from an EMBL/GenBank/DDBJ whole genome shotgun (WGS) entry which is preliminary data.</text>
</comment>
<dbReference type="Proteomes" id="UP000054725">
    <property type="component" value="Unassembled WGS sequence"/>
</dbReference>
<dbReference type="PATRIC" id="fig|45070.6.peg.3281"/>